<feature type="compositionally biased region" description="Polar residues" evidence="3">
    <location>
        <begin position="208"/>
        <end position="222"/>
    </location>
</feature>
<dbReference type="Pfam" id="PF07529">
    <property type="entry name" value="HSA"/>
    <property type="match status" value="1"/>
</dbReference>
<dbReference type="PROSITE" id="PS50090">
    <property type="entry name" value="MYB_LIKE"/>
    <property type="match status" value="1"/>
</dbReference>
<feature type="compositionally biased region" description="Low complexity" evidence="3">
    <location>
        <begin position="705"/>
        <end position="726"/>
    </location>
</feature>
<dbReference type="InterPro" id="IPR044798">
    <property type="entry name" value="EAF1A/B"/>
</dbReference>
<feature type="region of interest" description="Disordered" evidence="3">
    <location>
        <begin position="53"/>
        <end position="99"/>
    </location>
</feature>
<dbReference type="EMBL" id="AGSI01000007">
    <property type="protein sequence ID" value="EIE23354.1"/>
    <property type="molecule type" value="Genomic_DNA"/>
</dbReference>
<feature type="compositionally biased region" description="Low complexity" evidence="3">
    <location>
        <begin position="807"/>
        <end position="819"/>
    </location>
</feature>
<dbReference type="RefSeq" id="XP_005647898.1">
    <property type="nucleotide sequence ID" value="XM_005647841.1"/>
</dbReference>
<feature type="compositionally biased region" description="Low complexity" evidence="3">
    <location>
        <begin position="893"/>
        <end position="904"/>
    </location>
</feature>
<feature type="compositionally biased region" description="Low complexity" evidence="3">
    <location>
        <begin position="771"/>
        <end position="793"/>
    </location>
</feature>
<feature type="compositionally biased region" description="Basic and acidic residues" evidence="3">
    <location>
        <begin position="197"/>
        <end position="207"/>
    </location>
</feature>
<feature type="compositionally biased region" description="Polar residues" evidence="3">
    <location>
        <begin position="358"/>
        <end position="369"/>
    </location>
</feature>
<feature type="compositionally biased region" description="Low complexity" evidence="3">
    <location>
        <begin position="919"/>
        <end position="933"/>
    </location>
</feature>
<name>I0YY85_COCSC</name>
<dbReference type="Gene3D" id="1.10.10.60">
    <property type="entry name" value="Homeodomain-like"/>
    <property type="match status" value="1"/>
</dbReference>
<evidence type="ECO:0000259" key="4">
    <source>
        <dbReference type="PROSITE" id="PS50090"/>
    </source>
</evidence>
<evidence type="ECO:0000256" key="3">
    <source>
        <dbReference type="SAM" id="MobiDB-lite"/>
    </source>
</evidence>
<dbReference type="SUPFAM" id="SSF46689">
    <property type="entry name" value="Homeodomain-like"/>
    <property type="match status" value="1"/>
</dbReference>
<feature type="compositionally biased region" description="Pro residues" evidence="3">
    <location>
        <begin position="963"/>
        <end position="975"/>
    </location>
</feature>
<dbReference type="GO" id="GO:0006325">
    <property type="term" value="P:chromatin organization"/>
    <property type="evidence" value="ECO:0007669"/>
    <property type="project" value="UniProtKB-KW"/>
</dbReference>
<dbReference type="AlphaFoldDB" id="I0YY85"/>
<feature type="compositionally biased region" description="Basic and acidic residues" evidence="3">
    <location>
        <begin position="73"/>
        <end position="99"/>
    </location>
</feature>
<feature type="compositionally biased region" description="Low complexity" evidence="3">
    <location>
        <begin position="661"/>
        <end position="676"/>
    </location>
</feature>
<feature type="compositionally biased region" description="Low complexity" evidence="3">
    <location>
        <begin position="343"/>
        <end position="357"/>
    </location>
</feature>
<dbReference type="GeneID" id="17041346"/>
<dbReference type="STRING" id="574566.I0YY85"/>
<feature type="compositionally biased region" description="Acidic residues" evidence="3">
    <location>
        <begin position="297"/>
        <end position="310"/>
    </location>
</feature>
<dbReference type="PANTHER" id="PTHR46774:SF3">
    <property type="entry name" value="CHROMATIN MODIFICATION-RELATED PROTEIN EAF1 A-RELATED"/>
    <property type="match status" value="1"/>
</dbReference>
<protein>
    <recommendedName>
        <fullName evidence="8">Myb-like domain-containing protein</fullName>
    </recommendedName>
</protein>
<evidence type="ECO:0000259" key="5">
    <source>
        <dbReference type="PROSITE" id="PS51204"/>
    </source>
</evidence>
<dbReference type="InterPro" id="IPR001005">
    <property type="entry name" value="SANT/Myb"/>
</dbReference>
<dbReference type="PANTHER" id="PTHR46774">
    <property type="entry name" value="CHROMATIN MODIFICATION-RELATED PROTEIN EAF1 A-RELATED"/>
    <property type="match status" value="1"/>
</dbReference>
<feature type="compositionally biased region" description="Low complexity" evidence="3">
    <location>
        <begin position="737"/>
        <end position="757"/>
    </location>
</feature>
<accession>I0YY85</accession>
<dbReference type="InterPro" id="IPR014012">
    <property type="entry name" value="HSA_dom"/>
</dbReference>
<reference evidence="6 7" key="1">
    <citation type="journal article" date="2012" name="Genome Biol.">
        <title>The genome of the polar eukaryotic microalga coccomyxa subellipsoidea reveals traits of cold adaptation.</title>
        <authorList>
            <person name="Blanc G."/>
            <person name="Agarkova I."/>
            <person name="Grimwood J."/>
            <person name="Kuo A."/>
            <person name="Brueggeman A."/>
            <person name="Dunigan D."/>
            <person name="Gurnon J."/>
            <person name="Ladunga I."/>
            <person name="Lindquist E."/>
            <person name="Lucas S."/>
            <person name="Pangilinan J."/>
            <person name="Proschold T."/>
            <person name="Salamov A."/>
            <person name="Schmutz J."/>
            <person name="Weeks D."/>
            <person name="Yamada T."/>
            <person name="Claverie J.M."/>
            <person name="Grigoriev I."/>
            <person name="Van Etten J."/>
            <person name="Lomsadze A."/>
            <person name="Borodovsky M."/>
        </authorList>
    </citation>
    <scope>NUCLEOTIDE SEQUENCE [LARGE SCALE GENOMIC DNA]</scope>
    <source>
        <strain evidence="6 7">C-169</strain>
    </source>
</reference>
<dbReference type="SMART" id="SM00717">
    <property type="entry name" value="SANT"/>
    <property type="match status" value="1"/>
</dbReference>
<feature type="compositionally biased region" description="Gly residues" evidence="3">
    <location>
        <begin position="936"/>
        <end position="962"/>
    </location>
</feature>
<feature type="compositionally biased region" description="Polar residues" evidence="3">
    <location>
        <begin position="1"/>
        <end position="15"/>
    </location>
</feature>
<evidence type="ECO:0000256" key="1">
    <source>
        <dbReference type="ARBA" id="ARBA00008913"/>
    </source>
</evidence>
<feature type="compositionally biased region" description="Basic and acidic residues" evidence="3">
    <location>
        <begin position="283"/>
        <end position="296"/>
    </location>
</feature>
<keyword evidence="2" id="KW-0156">Chromatin regulator</keyword>
<dbReference type="Proteomes" id="UP000007264">
    <property type="component" value="Unassembled WGS sequence"/>
</dbReference>
<feature type="region of interest" description="Disordered" evidence="3">
    <location>
        <begin position="283"/>
        <end position="319"/>
    </location>
</feature>
<feature type="compositionally biased region" description="Pro residues" evidence="3">
    <location>
        <begin position="677"/>
        <end position="699"/>
    </location>
</feature>
<gene>
    <name evidence="6" type="ORF">COCSUDRAFT_41619</name>
</gene>
<feature type="region of interest" description="Disordered" evidence="3">
    <location>
        <begin position="341"/>
        <end position="438"/>
    </location>
</feature>
<dbReference type="CDD" id="cd00167">
    <property type="entry name" value="SANT"/>
    <property type="match status" value="1"/>
</dbReference>
<dbReference type="KEGG" id="csl:COCSUDRAFT_41619"/>
<feature type="domain" description="Myb-like" evidence="4">
    <location>
        <begin position="463"/>
        <end position="514"/>
    </location>
</feature>
<evidence type="ECO:0000256" key="2">
    <source>
        <dbReference type="ARBA" id="ARBA00022853"/>
    </source>
</evidence>
<feature type="region of interest" description="Disordered" evidence="3">
    <location>
        <begin position="194"/>
        <end position="222"/>
    </location>
</feature>
<organism evidence="6 7">
    <name type="scientific">Coccomyxa subellipsoidea (strain C-169)</name>
    <name type="common">Green microalga</name>
    <dbReference type="NCBI Taxonomy" id="574566"/>
    <lineage>
        <taxon>Eukaryota</taxon>
        <taxon>Viridiplantae</taxon>
        <taxon>Chlorophyta</taxon>
        <taxon>core chlorophytes</taxon>
        <taxon>Trebouxiophyceae</taxon>
        <taxon>Trebouxiophyceae incertae sedis</taxon>
        <taxon>Coccomyxaceae</taxon>
        <taxon>Coccomyxa</taxon>
        <taxon>Coccomyxa subellipsoidea</taxon>
    </lineage>
</organism>
<comment type="caution">
    <text evidence="6">The sequence shown here is derived from an EMBL/GenBank/DDBJ whole genome shotgun (WGS) entry which is preliminary data.</text>
</comment>
<evidence type="ECO:0000313" key="7">
    <source>
        <dbReference type="Proteomes" id="UP000007264"/>
    </source>
</evidence>
<sequence length="1015" mass="105884">MGQNRRPSSGSQQQMPRGPNGIIAPPGDKAGVDITGLPANGAVSLKLEAVKKMVQRKADTPPPNDRQPSPADSKGEGVRGASEGREGTPQETDAQRRKREETLLASAAAIRALRATLSLAFQRPHPEPAAPPTGHDYILQEMRWLANDFGQERLWKRTAARAFAHAAAAVAKKGSLKTTPLGDQLRAEAAKAMAQEESLKSRKERMASNRNAGTSGTNSLATNGLLHGPASFGDLMLTYKAAESLPELLERHITELAEADVILRLQEEREWEEEVDAARRAAAESAEIKRQEREAAEDAADGATTVDEEDKPLGLTAKRRKKGRLAPHILKDYVELDDVTDVGTPLGRRLGPGRRPTSSLRPSSGLSDRQLSDAEQRVRKRRRRDLDDEDYEEPVQPRRISARKASQVAASLDRQRGGMMRQPDKRGATGGPANKKALNRMDSMGYQIGRRGSGAAGSGQTIPWSPEEERLLCAIVHEFGSNWFLVADVLAASCSMQGIYRSPHNCRQRFRAITMSGQGDAEPTEESALAAMQIDKMSARQMIHQSLPMPSDILRTHQSALANVGQKARQNRQQDEMRARNAASQRIEAHPSYALVVAGVLATAQGTYRNPMELADMAEAAASAQAAQAAAAAAAAQAANIAPPPGAAMAPGLAGPPMPGAGPMSPAQAFPPALNAPMPPMHPPPPGFPAGPGQPPPSPGGGAAPAGPAGPAPGADQQLQQPPMAGGMPGMPPALPPASQQQPPQGQAAPPNGAALPMSAALGGGGPAQVASPGPLQQQPAAGGIPGSPAGMSFGMPMAPGPGTPGGTPQQQQQQQRGQITNAQLQQILRTNQLPDGRELTAQMRNALIQRIQGQQRQALPKAGMPPSMQPQAMQMQAAQNLVAHQQAAAARMQQPMQQGQPGMQLPPQPGQQPGGVPGQHLPPGMLPNGLPGMRPPGGYGLPVGGPLAGGGPPAMMAGGGQPRPPQPGGLPPMAPGQMIAGGMAPPQMPGSNLGAMPNLLAQSVAAAKPPGTSG</sequence>
<dbReference type="GO" id="GO:0035267">
    <property type="term" value="C:NuA4 histone acetyltransferase complex"/>
    <property type="evidence" value="ECO:0007669"/>
    <property type="project" value="InterPro"/>
</dbReference>
<dbReference type="eggNOG" id="ENOG502S9E7">
    <property type="taxonomic scope" value="Eukaryota"/>
</dbReference>
<dbReference type="Pfam" id="PF00249">
    <property type="entry name" value="Myb_DNA-binding"/>
    <property type="match status" value="1"/>
</dbReference>
<dbReference type="InterPro" id="IPR009057">
    <property type="entry name" value="Homeodomain-like_sf"/>
</dbReference>
<comment type="similarity">
    <text evidence="1">Belongs to the EAF1 family.</text>
</comment>
<dbReference type="PROSITE" id="PS51204">
    <property type="entry name" value="HSA"/>
    <property type="match status" value="1"/>
</dbReference>
<evidence type="ECO:0008006" key="8">
    <source>
        <dbReference type="Google" id="ProtNLM"/>
    </source>
</evidence>
<keyword evidence="7" id="KW-1185">Reference proteome</keyword>
<dbReference type="OrthoDB" id="372624at2759"/>
<feature type="region of interest" description="Disordered" evidence="3">
    <location>
        <begin position="893"/>
        <end position="997"/>
    </location>
</feature>
<feature type="region of interest" description="Disordered" evidence="3">
    <location>
        <begin position="659"/>
        <end position="820"/>
    </location>
</feature>
<feature type="region of interest" description="Disordered" evidence="3">
    <location>
        <begin position="1"/>
        <end position="37"/>
    </location>
</feature>
<proteinExistence type="inferred from homology"/>
<evidence type="ECO:0000313" key="6">
    <source>
        <dbReference type="EMBL" id="EIE23354.1"/>
    </source>
</evidence>
<feature type="domain" description="HSA" evidence="5">
    <location>
        <begin position="122"/>
        <end position="208"/>
    </location>
</feature>